<evidence type="ECO:0000313" key="2">
    <source>
        <dbReference type="EMBL" id="CAH1245648.1"/>
    </source>
</evidence>
<dbReference type="Pfam" id="PF06087">
    <property type="entry name" value="Tyr-DNA_phospho"/>
    <property type="match status" value="1"/>
</dbReference>
<dbReference type="EMBL" id="OV696699">
    <property type="protein sequence ID" value="CAH1245648.1"/>
    <property type="molecule type" value="Genomic_DNA"/>
</dbReference>
<dbReference type="GO" id="GO:0005634">
    <property type="term" value="C:nucleus"/>
    <property type="evidence" value="ECO:0007669"/>
    <property type="project" value="InterPro"/>
</dbReference>
<dbReference type="SUPFAM" id="SSF56024">
    <property type="entry name" value="Phospholipase D/nuclease"/>
    <property type="match status" value="2"/>
</dbReference>
<keyword evidence="3" id="KW-1185">Reference proteome</keyword>
<gene>
    <name evidence="2" type="primary">Hypp7520</name>
    <name evidence="2" type="ORF">BLAG_LOCUS7905</name>
</gene>
<organism evidence="2 3">
    <name type="scientific">Branchiostoma lanceolatum</name>
    <name type="common">Common lancelet</name>
    <name type="synonym">Amphioxus lanceolatum</name>
    <dbReference type="NCBI Taxonomy" id="7740"/>
    <lineage>
        <taxon>Eukaryota</taxon>
        <taxon>Metazoa</taxon>
        <taxon>Chordata</taxon>
        <taxon>Cephalochordata</taxon>
        <taxon>Leptocardii</taxon>
        <taxon>Amphioxiformes</taxon>
        <taxon>Branchiostomatidae</taxon>
        <taxon>Branchiostoma</taxon>
    </lineage>
</organism>
<dbReference type="GO" id="GO:0006281">
    <property type="term" value="P:DNA repair"/>
    <property type="evidence" value="ECO:0007669"/>
    <property type="project" value="InterPro"/>
</dbReference>
<dbReference type="GO" id="GO:0008081">
    <property type="term" value="F:phosphoric diester hydrolase activity"/>
    <property type="evidence" value="ECO:0007669"/>
    <property type="project" value="InterPro"/>
</dbReference>
<dbReference type="PANTHER" id="PTHR12415">
    <property type="entry name" value="TYROSYL-DNA PHOSPHODIESTERASE 1"/>
    <property type="match status" value="1"/>
</dbReference>
<dbReference type="Gene3D" id="3.30.870.10">
    <property type="entry name" value="Endonuclease Chain A"/>
    <property type="match status" value="2"/>
</dbReference>
<feature type="active site" description="Nucleophile" evidence="1">
    <location>
        <position position="362"/>
    </location>
</feature>
<dbReference type="InterPro" id="IPR036867">
    <property type="entry name" value="R3H_dom_sf"/>
</dbReference>
<evidence type="ECO:0000256" key="1">
    <source>
        <dbReference type="PIRSR" id="PIRSR610347-1"/>
    </source>
</evidence>
<reference evidence="2" key="1">
    <citation type="submission" date="2022-01" db="EMBL/GenBank/DDBJ databases">
        <authorList>
            <person name="Braso-Vives M."/>
        </authorList>
    </citation>
    <scope>NUCLEOTIDE SEQUENCE</scope>
</reference>
<dbReference type="Gene3D" id="3.30.1370.50">
    <property type="entry name" value="R3H-like domain"/>
    <property type="match status" value="1"/>
</dbReference>
<dbReference type="AlphaFoldDB" id="A0A8J9Z1W7"/>
<dbReference type="Proteomes" id="UP000838412">
    <property type="component" value="Chromosome 14"/>
</dbReference>
<accession>A0A8J9Z1W7</accession>
<name>A0A8J9Z1W7_BRALA</name>
<proteinExistence type="predicted"/>
<dbReference type="GO" id="GO:0003676">
    <property type="term" value="F:nucleic acid binding"/>
    <property type="evidence" value="ECO:0007669"/>
    <property type="project" value="InterPro"/>
</dbReference>
<dbReference type="OrthoDB" id="29523at2759"/>
<dbReference type="InterPro" id="IPR010347">
    <property type="entry name" value="Tdp1"/>
</dbReference>
<evidence type="ECO:0000313" key="3">
    <source>
        <dbReference type="Proteomes" id="UP000838412"/>
    </source>
</evidence>
<protein>
    <submittedName>
        <fullName evidence="2">Hypp7520 protein</fullName>
    </submittedName>
</protein>
<sequence>MEGRQRSEDDRGPPVQMLLKSKDPFELKLTDSRYPVGDWGLDEAGVFFAPLTWDRSDAHICSIFRDFKLTVCETEGTGGKKNPIAKARLEFPSSVSIEKRGHLQGLAKQCGLGSQSSGIRNERFLTVYTSASQAKKAKEALTKSKRLTSQQKREALDMWRCWKAVGGEGRKFSQKEVEEMMSTGQMDPELRDVYQQWLQAGRPALILPTARPQGAQGATTTQELFDNIEWLKPESGQLGQVFYNKVHLSESGVEDSYWTPDAQGSTQLLSHLEVMLTEGLTHALVCTSVADYSYILNYFAPSLEVLSVVCPSDSNSNGLAHKVLVKCPRHLADNTSTAPPSCDCIDRRLVEITHPKNSHKLHANFCVLRYEARVRLVVTSAPFSEQAWTRQGQLGWFCDLPVSSTKVMQQAGRWTADRHPLASDLEYLLYQLGVPQQTVWSVLTGADFTGMSECVRLIPSVPGRVWPRGKDISRVGLVKLAELLSQVPWPAGHDPPMVYQSPHVDCSSSPWLQCLYCSLAGQAKGLFSRRDSRKDQLLEVLNHIQVVHPWAVDVEDISPCQETDMLWEGDMWSNLYDTRQGSSGNVAWNAKAIIRCCQLSASKEDAQRYGWLLLGSHSMTPRCWGEVVTGQSGQRSSHDPCYLLHAWALSVVILPRLIHKQGVPKLLSPDLGRWDVPGKPEHLHRCPPGGLPVPALLKMSGQDEKTLYHLVGQVREVKRSGTSVVLKVPDETQTPSKLPLDEWPGPEEGYEAILHYNVVLLSGLDHFPQKGWMVDMVACLRQNKDSPYLYVNGVLHTWEGEKQPGRHCNIPDCHQHGPKHPQFTGLERHLHDFIVVGLELDPKEPLHETYPDPKPPPGRDRLIGRLQRLNAGPYVPPSGPGSKHDYSLEVEAVWQRYFTGL</sequence>